<dbReference type="EMBL" id="CM040466">
    <property type="protein sequence ID" value="MCI4384939.1"/>
    <property type="molecule type" value="Genomic_DNA"/>
</dbReference>
<name>A0ACC5X0P5_PANGG</name>
<proteinExistence type="predicted"/>
<sequence>MCIGVAATELQNKRVYPMACSTAAKSSMKVIRSVSAPTSLQYLCCWRLRKLLPSGADALRVLPLPPGLRHLLHSKLGWVLSLDHSHTHTNSNTNTPAGPSSGSESDGCASDPEACQRKRCRWT</sequence>
<comment type="caution">
    <text evidence="1">The sequence shown here is derived from an EMBL/GenBank/DDBJ whole genome shotgun (WGS) entry which is preliminary data.</text>
</comment>
<protein>
    <submittedName>
        <fullName evidence="1">Uncharacterized protein</fullName>
    </submittedName>
</protein>
<organism evidence="1 2">
    <name type="scientific">Pangasianodon gigas</name>
    <name type="common">Mekong giant catfish</name>
    <name type="synonym">Pangasius gigas</name>
    <dbReference type="NCBI Taxonomy" id="30993"/>
    <lineage>
        <taxon>Eukaryota</taxon>
        <taxon>Metazoa</taxon>
        <taxon>Chordata</taxon>
        <taxon>Craniata</taxon>
        <taxon>Vertebrata</taxon>
        <taxon>Euteleostomi</taxon>
        <taxon>Actinopterygii</taxon>
        <taxon>Neopterygii</taxon>
        <taxon>Teleostei</taxon>
        <taxon>Ostariophysi</taxon>
        <taxon>Siluriformes</taxon>
        <taxon>Pangasiidae</taxon>
        <taxon>Pangasianodon</taxon>
    </lineage>
</organism>
<accession>A0ACC5X0P5</accession>
<gene>
    <name evidence="1" type="ORF">PGIGA_G00044720</name>
</gene>
<reference evidence="1 2" key="1">
    <citation type="journal article" date="2022" name="bioRxiv">
        <title>An ancient truncated duplication of the anti-Mullerian hormone receptor type 2 gene is a potential conserved master sex determinant in the Pangasiidae catfish family.</title>
        <authorList>
            <person name="Wen M."/>
            <person name="Pan Q."/>
            <person name="Jouanno E."/>
            <person name="Montfort J."/>
            <person name="Zahm M."/>
            <person name="Cabau C."/>
            <person name="Klopp C."/>
            <person name="Iampietro C."/>
            <person name="Roques C."/>
            <person name="Bouchez O."/>
            <person name="Castinel A."/>
            <person name="Donnadieu C."/>
            <person name="Parrinello H."/>
            <person name="Poncet C."/>
            <person name="Belmonte E."/>
            <person name="Gautier V."/>
            <person name="Avarre J.-C."/>
            <person name="Dugue R."/>
            <person name="Gustiano R."/>
            <person name="Ha T.T.T."/>
            <person name="Campet M."/>
            <person name="Sriphairoj K."/>
            <person name="Ribolli J."/>
            <person name="de Almeida F.L."/>
            <person name="Desvignes T."/>
            <person name="Postlethwait J.H."/>
            <person name="Bucao C.F."/>
            <person name="Robinson-Rechavi M."/>
            <person name="Bobe J."/>
            <person name="Herpin A."/>
            <person name="Guiguen Y."/>
        </authorList>
    </citation>
    <scope>NUCLEOTIDE SEQUENCE [LARGE SCALE GENOMIC DNA]</scope>
    <source>
        <strain evidence="1">YG-Dec2019</strain>
    </source>
</reference>
<keyword evidence="2" id="KW-1185">Reference proteome</keyword>
<evidence type="ECO:0000313" key="1">
    <source>
        <dbReference type="EMBL" id="MCI4384939.1"/>
    </source>
</evidence>
<evidence type="ECO:0000313" key="2">
    <source>
        <dbReference type="Proteomes" id="UP000829447"/>
    </source>
</evidence>
<dbReference type="Proteomes" id="UP000829447">
    <property type="component" value="Linkage Group LG13"/>
</dbReference>